<dbReference type="SMART" id="SM00387">
    <property type="entry name" value="HATPase_c"/>
    <property type="match status" value="1"/>
</dbReference>
<dbReference type="InterPro" id="IPR003594">
    <property type="entry name" value="HATPase_dom"/>
</dbReference>
<evidence type="ECO:0000256" key="2">
    <source>
        <dbReference type="ARBA" id="ARBA00001966"/>
    </source>
</evidence>
<organism evidence="18 19">
    <name type="scientific">Stackebrandtia albiflava</name>
    <dbReference type="NCBI Taxonomy" id="406432"/>
    <lineage>
        <taxon>Bacteria</taxon>
        <taxon>Bacillati</taxon>
        <taxon>Actinomycetota</taxon>
        <taxon>Actinomycetes</taxon>
        <taxon>Glycomycetales</taxon>
        <taxon>Glycomycetaceae</taxon>
        <taxon>Stackebrandtia</taxon>
    </lineage>
</organism>
<dbReference type="PRINTS" id="PR00344">
    <property type="entry name" value="BCTRLSENSOR"/>
</dbReference>
<proteinExistence type="predicted"/>
<dbReference type="InterPro" id="IPR004358">
    <property type="entry name" value="Sig_transdc_His_kin-like_C"/>
</dbReference>
<accession>A0A562UL54</accession>
<dbReference type="EMBL" id="VLLL01000013">
    <property type="protein sequence ID" value="TWJ06336.1"/>
    <property type="molecule type" value="Genomic_DNA"/>
</dbReference>
<evidence type="ECO:0000256" key="8">
    <source>
        <dbReference type="ARBA" id="ARBA00022679"/>
    </source>
</evidence>
<dbReference type="GO" id="GO:0046983">
    <property type="term" value="F:protein dimerization activity"/>
    <property type="evidence" value="ECO:0007669"/>
    <property type="project" value="InterPro"/>
</dbReference>
<evidence type="ECO:0000313" key="19">
    <source>
        <dbReference type="Proteomes" id="UP000321617"/>
    </source>
</evidence>
<evidence type="ECO:0000256" key="10">
    <source>
        <dbReference type="ARBA" id="ARBA00022777"/>
    </source>
</evidence>
<evidence type="ECO:0000256" key="14">
    <source>
        <dbReference type="ARBA" id="ARBA00024827"/>
    </source>
</evidence>
<keyword evidence="13" id="KW-0411">Iron-sulfur</keyword>
<keyword evidence="9" id="KW-0479">Metal-binding</keyword>
<dbReference type="EC" id="2.7.13.3" evidence="4"/>
<comment type="cofactor">
    <cofactor evidence="2">
        <name>[4Fe-4S] cluster</name>
        <dbReference type="ChEBI" id="CHEBI:49883"/>
    </cofactor>
</comment>
<dbReference type="Pfam" id="PF07730">
    <property type="entry name" value="HisKA_3"/>
    <property type="match status" value="1"/>
</dbReference>
<protein>
    <recommendedName>
        <fullName evidence="5">Oxygen sensor histidine kinase NreB</fullName>
        <ecNumber evidence="4">2.7.13.3</ecNumber>
    </recommendedName>
    <alternativeName>
        <fullName evidence="15">Nitrogen regulation protein B</fullName>
    </alternativeName>
</protein>
<evidence type="ECO:0000256" key="6">
    <source>
        <dbReference type="ARBA" id="ARBA00022485"/>
    </source>
</evidence>
<keyword evidence="7" id="KW-0963">Cytoplasm</keyword>
<keyword evidence="6" id="KW-0004">4Fe-4S</keyword>
<keyword evidence="11" id="KW-0408">Iron</keyword>
<evidence type="ECO:0000256" key="12">
    <source>
        <dbReference type="ARBA" id="ARBA00023012"/>
    </source>
</evidence>
<evidence type="ECO:0000256" key="7">
    <source>
        <dbReference type="ARBA" id="ARBA00022490"/>
    </source>
</evidence>
<dbReference type="OrthoDB" id="227596at2"/>
<dbReference type="SUPFAM" id="SSF55874">
    <property type="entry name" value="ATPase domain of HSP90 chaperone/DNA topoisomerase II/histidine kinase"/>
    <property type="match status" value="1"/>
</dbReference>
<evidence type="ECO:0000256" key="5">
    <source>
        <dbReference type="ARBA" id="ARBA00017322"/>
    </source>
</evidence>
<dbReference type="InterPro" id="IPR005467">
    <property type="entry name" value="His_kinase_dom"/>
</dbReference>
<reference evidence="18 19" key="1">
    <citation type="journal article" date="2013" name="Stand. Genomic Sci.">
        <title>Genomic Encyclopedia of Type Strains, Phase I: The one thousand microbial genomes (KMG-I) project.</title>
        <authorList>
            <person name="Kyrpides N.C."/>
            <person name="Woyke T."/>
            <person name="Eisen J.A."/>
            <person name="Garrity G."/>
            <person name="Lilburn T.G."/>
            <person name="Beck B.J."/>
            <person name="Whitman W.B."/>
            <person name="Hugenholtz P."/>
            <person name="Klenk H.P."/>
        </authorList>
    </citation>
    <scope>NUCLEOTIDE SEQUENCE [LARGE SCALE GENOMIC DNA]</scope>
    <source>
        <strain evidence="18 19">DSM 45044</strain>
    </source>
</reference>
<name>A0A562UL54_9ACTN</name>
<dbReference type="InterPro" id="IPR017205">
    <property type="entry name" value="Sig_transdc_His_kinase_ChrS"/>
</dbReference>
<comment type="function">
    <text evidence="14">Member of the two-component regulatory system NreB/NreC involved in the control of dissimilatory nitrate/nitrite reduction in response to oxygen. NreB functions as a direct oxygen sensor histidine kinase which is autophosphorylated, in the absence of oxygen, probably at the conserved histidine residue, and transfers its phosphate group probably to a conserved aspartate residue of NreC. NreB/NreC activates the expression of the nitrate (narGHJI) and nitrite (nir) reductase operons, as well as the putative nitrate transporter gene narT.</text>
</comment>
<evidence type="ECO:0000256" key="15">
    <source>
        <dbReference type="ARBA" id="ARBA00030800"/>
    </source>
</evidence>
<keyword evidence="12" id="KW-0902">Two-component regulatory system</keyword>
<keyword evidence="16" id="KW-0812">Transmembrane</keyword>
<feature type="domain" description="Histidine kinase" evidence="17">
    <location>
        <begin position="288"/>
        <end position="378"/>
    </location>
</feature>
<dbReference type="GO" id="GO:0005737">
    <property type="term" value="C:cytoplasm"/>
    <property type="evidence" value="ECO:0007669"/>
    <property type="project" value="UniProtKB-SubCell"/>
</dbReference>
<evidence type="ECO:0000256" key="13">
    <source>
        <dbReference type="ARBA" id="ARBA00023014"/>
    </source>
</evidence>
<keyword evidence="16" id="KW-0472">Membrane</keyword>
<evidence type="ECO:0000313" key="18">
    <source>
        <dbReference type="EMBL" id="TWJ06336.1"/>
    </source>
</evidence>
<dbReference type="GO" id="GO:0051539">
    <property type="term" value="F:4 iron, 4 sulfur cluster binding"/>
    <property type="evidence" value="ECO:0007669"/>
    <property type="project" value="UniProtKB-KW"/>
</dbReference>
<comment type="catalytic activity">
    <reaction evidence="1">
        <text>ATP + protein L-histidine = ADP + protein N-phospho-L-histidine.</text>
        <dbReference type="EC" id="2.7.13.3"/>
    </reaction>
</comment>
<gene>
    <name evidence="18" type="ORF">LX16_5300</name>
</gene>
<evidence type="ECO:0000256" key="9">
    <source>
        <dbReference type="ARBA" id="ARBA00022723"/>
    </source>
</evidence>
<dbReference type="Gene3D" id="3.30.565.10">
    <property type="entry name" value="Histidine kinase-like ATPase, C-terminal domain"/>
    <property type="match status" value="1"/>
</dbReference>
<evidence type="ECO:0000256" key="4">
    <source>
        <dbReference type="ARBA" id="ARBA00012438"/>
    </source>
</evidence>
<dbReference type="RefSeq" id="WP_147144642.1">
    <property type="nucleotide sequence ID" value="NZ_BAABIJ010000008.1"/>
</dbReference>
<comment type="subcellular location">
    <subcellularLocation>
        <location evidence="3">Cytoplasm</location>
    </subcellularLocation>
</comment>
<dbReference type="AlphaFoldDB" id="A0A562UL54"/>
<keyword evidence="19" id="KW-1185">Reference proteome</keyword>
<keyword evidence="10 18" id="KW-0418">Kinase</keyword>
<dbReference type="Proteomes" id="UP000321617">
    <property type="component" value="Unassembled WGS sequence"/>
</dbReference>
<dbReference type="PANTHER" id="PTHR24421:SF62">
    <property type="entry name" value="SENSORY TRANSDUCTION HISTIDINE KINASE"/>
    <property type="match status" value="1"/>
</dbReference>
<evidence type="ECO:0000256" key="11">
    <source>
        <dbReference type="ARBA" id="ARBA00023004"/>
    </source>
</evidence>
<feature type="transmembrane region" description="Helical" evidence="16">
    <location>
        <begin position="102"/>
        <end position="122"/>
    </location>
</feature>
<feature type="transmembrane region" description="Helical" evidence="16">
    <location>
        <begin position="6"/>
        <end position="24"/>
    </location>
</feature>
<feature type="transmembrane region" description="Helical" evidence="16">
    <location>
        <begin position="128"/>
        <end position="147"/>
    </location>
</feature>
<dbReference type="CDD" id="cd16917">
    <property type="entry name" value="HATPase_UhpB-NarQ-NarX-like"/>
    <property type="match status" value="1"/>
</dbReference>
<keyword evidence="8" id="KW-0808">Transferase</keyword>
<evidence type="ECO:0000256" key="3">
    <source>
        <dbReference type="ARBA" id="ARBA00004496"/>
    </source>
</evidence>
<dbReference type="InterPro" id="IPR011712">
    <property type="entry name" value="Sig_transdc_His_kin_sub3_dim/P"/>
</dbReference>
<dbReference type="InterPro" id="IPR036890">
    <property type="entry name" value="HATPase_C_sf"/>
</dbReference>
<sequence length="381" mass="40385">MTERVWLDRAMHAGFLLLVVASAARLVTRHGWATETVPLVICGVMTVAYLVGIVAGTDSRAVVGWLAAILVLWLVLVLVAPSFAWCAVPLYFLCLRHLPPPVTVAVTVVLTGAVVVGQVRIADVVDPSLILAPIGIAAMVTVVFWTLEHELTARRRLIGDLVATRDSLAESQRRAGTLAERERLAGEIHDTLAQGLASIGMLLQAAERSWEAEPVKARSHVTRAAAVAAHDLAEARRFLDDLTPEPDGTVAGDLRRLVDGFRSDDGADVRFHCAGDPRPVPAEARGALSRVARQAVANALEHSGGGTVVVTLSFLEEEIRLDVVDDGAGMRAPGVIAPGRGFGMRSMRDRLARLGGSLEVESRPGEGTAIAARIPFAGSGG</sequence>
<keyword evidence="16" id="KW-1133">Transmembrane helix</keyword>
<dbReference type="PIRSF" id="PIRSF037434">
    <property type="entry name" value="STHK_ChrS"/>
    <property type="match status" value="1"/>
</dbReference>
<dbReference type="PANTHER" id="PTHR24421">
    <property type="entry name" value="NITRATE/NITRITE SENSOR PROTEIN NARX-RELATED"/>
    <property type="match status" value="1"/>
</dbReference>
<evidence type="ECO:0000259" key="17">
    <source>
        <dbReference type="PROSITE" id="PS50109"/>
    </source>
</evidence>
<dbReference type="GO" id="GO:0016020">
    <property type="term" value="C:membrane"/>
    <property type="evidence" value="ECO:0007669"/>
    <property type="project" value="InterPro"/>
</dbReference>
<dbReference type="GO" id="GO:0000155">
    <property type="term" value="F:phosphorelay sensor kinase activity"/>
    <property type="evidence" value="ECO:0007669"/>
    <property type="project" value="InterPro"/>
</dbReference>
<dbReference type="PROSITE" id="PS50109">
    <property type="entry name" value="HIS_KIN"/>
    <property type="match status" value="1"/>
</dbReference>
<dbReference type="GO" id="GO:0046872">
    <property type="term" value="F:metal ion binding"/>
    <property type="evidence" value="ECO:0007669"/>
    <property type="project" value="UniProtKB-KW"/>
</dbReference>
<comment type="caution">
    <text evidence="18">The sequence shown here is derived from an EMBL/GenBank/DDBJ whole genome shotgun (WGS) entry which is preliminary data.</text>
</comment>
<feature type="transmembrane region" description="Helical" evidence="16">
    <location>
        <begin position="36"/>
        <end position="56"/>
    </location>
</feature>
<evidence type="ECO:0000256" key="1">
    <source>
        <dbReference type="ARBA" id="ARBA00000085"/>
    </source>
</evidence>
<dbReference type="Gene3D" id="1.20.5.1930">
    <property type="match status" value="1"/>
</dbReference>
<dbReference type="Pfam" id="PF02518">
    <property type="entry name" value="HATPase_c"/>
    <property type="match status" value="1"/>
</dbReference>
<evidence type="ECO:0000256" key="16">
    <source>
        <dbReference type="SAM" id="Phobius"/>
    </source>
</evidence>
<feature type="transmembrane region" description="Helical" evidence="16">
    <location>
        <begin position="62"/>
        <end position="95"/>
    </location>
</feature>
<dbReference type="InterPro" id="IPR050482">
    <property type="entry name" value="Sensor_HK_TwoCompSys"/>
</dbReference>